<dbReference type="PROSITE" id="PS50943">
    <property type="entry name" value="HTH_CROC1"/>
    <property type="match status" value="1"/>
</dbReference>
<dbReference type="KEGG" id="lmoi:VV02_03235"/>
<dbReference type="InterPro" id="IPR052345">
    <property type="entry name" value="Rad_response_metalloprotease"/>
</dbReference>
<dbReference type="Pfam" id="PF01381">
    <property type="entry name" value="HTH_3"/>
    <property type="match status" value="1"/>
</dbReference>
<dbReference type="PANTHER" id="PTHR43236:SF1">
    <property type="entry name" value="BLL7220 PROTEIN"/>
    <property type="match status" value="1"/>
</dbReference>
<organism evidence="3 4">
    <name type="scientific">Luteipulveratus mongoliensis</name>
    <dbReference type="NCBI Taxonomy" id="571913"/>
    <lineage>
        <taxon>Bacteria</taxon>
        <taxon>Bacillati</taxon>
        <taxon>Actinomycetota</taxon>
        <taxon>Actinomycetes</taxon>
        <taxon>Micrococcales</taxon>
        <taxon>Dermacoccaceae</taxon>
        <taxon>Luteipulveratus</taxon>
    </lineage>
</organism>
<dbReference type="SMART" id="SM00530">
    <property type="entry name" value="HTH_XRE"/>
    <property type="match status" value="1"/>
</dbReference>
<dbReference type="Pfam" id="PF06114">
    <property type="entry name" value="Peptidase_M78"/>
    <property type="match status" value="1"/>
</dbReference>
<reference evidence="3 4" key="1">
    <citation type="submission" date="2015-03" db="EMBL/GenBank/DDBJ databases">
        <title>Luteipulveratus halotolerans sp. nov., a novel actinobacterium (Dermacoccaceae) from Sarawak, Malaysia.</title>
        <authorList>
            <person name="Juboi H."/>
            <person name="Basik A."/>
            <person name="Shamsul S.S."/>
            <person name="Arnold P."/>
            <person name="Schmitt E.K."/>
            <person name="Sanglier J.-J."/>
            <person name="Yeo T."/>
        </authorList>
    </citation>
    <scope>NUCLEOTIDE SEQUENCE [LARGE SCALE GENOMIC DNA]</scope>
    <source>
        <strain evidence="3 4">MN07-A0370</strain>
    </source>
</reference>
<dbReference type="STRING" id="571913.VV02_03235"/>
<dbReference type="InterPro" id="IPR001387">
    <property type="entry name" value="Cro/C1-type_HTH"/>
</dbReference>
<dbReference type="GO" id="GO:0003677">
    <property type="term" value="F:DNA binding"/>
    <property type="evidence" value="ECO:0007669"/>
    <property type="project" value="InterPro"/>
</dbReference>
<dbReference type="Gene3D" id="1.10.260.40">
    <property type="entry name" value="lambda repressor-like DNA-binding domains"/>
    <property type="match status" value="1"/>
</dbReference>
<accession>A0A0K1JEH4</accession>
<sequence>MTRIGEVIATARRAHGLTQEQLAKLAGVTQAALSRYENDLREPDDGVLDQIAHALGVTPSFLRRADRVHGGMAVDAHMRRRATAAPGVWRRLEAQLNMYRWHASQMFEEVTINASSHVPTIDALEASPADAARLVRAQWRMPIGPVRHLVDWLESAGCVVFVEDFGSPRVDGLSQWIGDHPVIIVNAVVPPDRMRLTLAHELGHLVMHTAVTIGQDLEAEANAFAGEFLMPADVVRPALRNLSASRLPALKQEYGVSMQALVERAFHLGLLGPKERTRIYKVFSARGWRVIEPGSDDIPIERPALAEVIGSALAGRGLTDREIADLAGFASAGENALFRPTGLRAV</sequence>
<name>A0A0K1JEH4_9MICO</name>
<dbReference type="PATRIC" id="fig|571913.6.peg.662"/>
<dbReference type="PANTHER" id="PTHR43236">
    <property type="entry name" value="ANTITOXIN HIGA1"/>
    <property type="match status" value="1"/>
</dbReference>
<dbReference type="InterPro" id="IPR010359">
    <property type="entry name" value="IrrE_HExxH"/>
</dbReference>
<dbReference type="SUPFAM" id="SSF47413">
    <property type="entry name" value="lambda repressor-like DNA-binding domains"/>
    <property type="match status" value="1"/>
</dbReference>
<evidence type="ECO:0000259" key="2">
    <source>
        <dbReference type="PROSITE" id="PS50943"/>
    </source>
</evidence>
<gene>
    <name evidence="3" type="ORF">VV02_03235</name>
</gene>
<keyword evidence="4" id="KW-1185">Reference proteome</keyword>
<dbReference type="OrthoDB" id="9794834at2"/>
<dbReference type="RefSeq" id="WP_052589773.1">
    <property type="nucleotide sequence ID" value="NZ_CP011112.1"/>
</dbReference>
<dbReference type="AlphaFoldDB" id="A0A0K1JEH4"/>
<dbReference type="CDD" id="cd00093">
    <property type="entry name" value="HTH_XRE"/>
    <property type="match status" value="1"/>
</dbReference>
<dbReference type="EMBL" id="CP011112">
    <property type="protein sequence ID" value="AKU15106.1"/>
    <property type="molecule type" value="Genomic_DNA"/>
</dbReference>
<dbReference type="Gene3D" id="1.10.10.2910">
    <property type="match status" value="1"/>
</dbReference>
<feature type="domain" description="HTH cro/C1-type" evidence="2">
    <location>
        <begin position="8"/>
        <end position="62"/>
    </location>
</feature>
<evidence type="ECO:0000313" key="4">
    <source>
        <dbReference type="Proteomes" id="UP000066480"/>
    </source>
</evidence>
<proteinExistence type="inferred from homology"/>
<evidence type="ECO:0000256" key="1">
    <source>
        <dbReference type="ARBA" id="ARBA00007227"/>
    </source>
</evidence>
<protein>
    <submittedName>
        <fullName evidence="3">XRE family transcriptional regulator</fullName>
    </submittedName>
</protein>
<evidence type="ECO:0000313" key="3">
    <source>
        <dbReference type="EMBL" id="AKU15106.1"/>
    </source>
</evidence>
<dbReference type="InterPro" id="IPR010982">
    <property type="entry name" value="Lambda_DNA-bd_dom_sf"/>
</dbReference>
<dbReference type="Proteomes" id="UP000066480">
    <property type="component" value="Chromosome"/>
</dbReference>
<comment type="similarity">
    <text evidence="1">Belongs to the short-chain fatty acyl-CoA assimilation regulator (ScfR) family.</text>
</comment>